<keyword evidence="2" id="KW-1185">Reference proteome</keyword>
<dbReference type="Proteomes" id="UP001596160">
    <property type="component" value="Unassembled WGS sequence"/>
</dbReference>
<dbReference type="EMBL" id="JBHSKP010000021">
    <property type="protein sequence ID" value="MFC5155229.1"/>
    <property type="molecule type" value="Genomic_DNA"/>
</dbReference>
<protein>
    <submittedName>
        <fullName evidence="1">Uncharacterized protein</fullName>
    </submittedName>
</protein>
<organism evidence="1 2">
    <name type="scientific">Streptomyces amakusaensis</name>
    <dbReference type="NCBI Taxonomy" id="67271"/>
    <lineage>
        <taxon>Bacteria</taxon>
        <taxon>Bacillati</taxon>
        <taxon>Actinomycetota</taxon>
        <taxon>Actinomycetes</taxon>
        <taxon>Kitasatosporales</taxon>
        <taxon>Streptomycetaceae</taxon>
        <taxon>Streptomyces</taxon>
    </lineage>
</organism>
<comment type="caution">
    <text evidence="1">The sequence shown here is derived from an EMBL/GenBank/DDBJ whole genome shotgun (WGS) entry which is preliminary data.</text>
</comment>
<gene>
    <name evidence="1" type="ORF">ACFPRH_26190</name>
</gene>
<name>A0ABW0ARY3_9ACTN</name>
<dbReference type="RefSeq" id="WP_344482714.1">
    <property type="nucleotide sequence ID" value="NZ_BAAASB010000018.1"/>
</dbReference>
<sequence length="153" mass="16679">MPPSFVHRITKYDPADRDEHGHYTGAEEAVSDHGPVEAAYLNAARFHRLTPQNLDAARTGLGPRALLTVWPDLNPDVGAVLATLPEEGSAEFVWETQNGTIRHAVVDDTEYDELATLVADARAACALPVHLDERHPLLCAALPDGDGVLRARW</sequence>
<evidence type="ECO:0000313" key="2">
    <source>
        <dbReference type="Proteomes" id="UP001596160"/>
    </source>
</evidence>
<proteinExistence type="predicted"/>
<accession>A0ABW0ARY3</accession>
<evidence type="ECO:0000313" key="1">
    <source>
        <dbReference type="EMBL" id="MFC5155229.1"/>
    </source>
</evidence>
<reference evidence="2" key="1">
    <citation type="journal article" date="2019" name="Int. J. Syst. Evol. Microbiol.">
        <title>The Global Catalogue of Microorganisms (GCM) 10K type strain sequencing project: providing services to taxonomists for standard genome sequencing and annotation.</title>
        <authorList>
            <consortium name="The Broad Institute Genomics Platform"/>
            <consortium name="The Broad Institute Genome Sequencing Center for Infectious Disease"/>
            <person name="Wu L."/>
            <person name="Ma J."/>
        </authorList>
    </citation>
    <scope>NUCLEOTIDE SEQUENCE [LARGE SCALE GENOMIC DNA]</scope>
    <source>
        <strain evidence="2">PCU 266</strain>
    </source>
</reference>